<dbReference type="InterPro" id="IPR043816">
    <property type="entry name" value="DUF5798"/>
</dbReference>
<dbReference type="EMBL" id="AOJG01000006">
    <property type="protein sequence ID" value="EMA63941.1"/>
    <property type="molecule type" value="Genomic_DNA"/>
</dbReference>
<dbReference type="PATRIC" id="fig|1227482.3.peg.464"/>
<accession>M0P1I6</accession>
<feature type="region of interest" description="Disordered" evidence="2">
    <location>
        <begin position="83"/>
        <end position="121"/>
    </location>
</feature>
<dbReference type="RefSeq" id="WP_008003479.1">
    <property type="nucleotide sequence ID" value="NZ_AOJG01000006.1"/>
</dbReference>
<sequence>MGFGDTAKKIQTLADRAERTYQKINELRSEVEETQTTVLDTSERVQRLENEMAEQRAVLDAVATEVGVDLESVSTEAHITDAEAVAAADAHGGDTGSVESDDAESDDAESDADESADDAEK</sequence>
<dbReference type="Proteomes" id="UP000011650">
    <property type="component" value="Unassembled WGS sequence"/>
</dbReference>
<dbReference type="OrthoDB" id="204612at2157"/>
<reference evidence="3 4" key="1">
    <citation type="journal article" date="2014" name="PLoS Genet.">
        <title>Phylogenetically driven sequencing of extremely halophilic archaea reveals strategies for static and dynamic osmo-response.</title>
        <authorList>
            <person name="Becker E.A."/>
            <person name="Seitzer P.M."/>
            <person name="Tritt A."/>
            <person name="Larsen D."/>
            <person name="Krusor M."/>
            <person name="Yao A.I."/>
            <person name="Wu D."/>
            <person name="Madern D."/>
            <person name="Eisen J.A."/>
            <person name="Darling A.E."/>
            <person name="Facciotti M.T."/>
        </authorList>
    </citation>
    <scope>NUCLEOTIDE SEQUENCE [LARGE SCALE GENOMIC DNA]</scope>
    <source>
        <strain evidence="3 4">DSM 21995</strain>
    </source>
</reference>
<evidence type="ECO:0000313" key="3">
    <source>
        <dbReference type="EMBL" id="EMA63941.1"/>
    </source>
</evidence>
<dbReference type="AlphaFoldDB" id="M0P1I6"/>
<dbReference type="Pfam" id="PF19111">
    <property type="entry name" value="DUF5798"/>
    <property type="match status" value="1"/>
</dbReference>
<evidence type="ECO:0000313" key="4">
    <source>
        <dbReference type="Proteomes" id="UP000011650"/>
    </source>
</evidence>
<protein>
    <submittedName>
        <fullName evidence="3">Uncharacterized protein</fullName>
    </submittedName>
</protein>
<feature type="coiled-coil region" evidence="1">
    <location>
        <begin position="7"/>
        <end position="65"/>
    </location>
</feature>
<evidence type="ECO:0000256" key="1">
    <source>
        <dbReference type="SAM" id="Coils"/>
    </source>
</evidence>
<comment type="caution">
    <text evidence="3">The sequence shown here is derived from an EMBL/GenBank/DDBJ whole genome shotgun (WGS) entry which is preliminary data.</text>
</comment>
<name>M0P1I6_9EURY</name>
<gene>
    <name evidence="3" type="ORF">C469_02279</name>
</gene>
<keyword evidence="1" id="KW-0175">Coiled coil</keyword>
<keyword evidence="4" id="KW-1185">Reference proteome</keyword>
<organism evidence="3 4">
    <name type="scientific">Halorubrum lipolyticum DSM 21995</name>
    <dbReference type="NCBI Taxonomy" id="1227482"/>
    <lineage>
        <taxon>Archaea</taxon>
        <taxon>Methanobacteriati</taxon>
        <taxon>Methanobacteriota</taxon>
        <taxon>Stenosarchaea group</taxon>
        <taxon>Halobacteria</taxon>
        <taxon>Halobacteriales</taxon>
        <taxon>Haloferacaceae</taxon>
        <taxon>Halorubrum</taxon>
    </lineage>
</organism>
<evidence type="ECO:0000256" key="2">
    <source>
        <dbReference type="SAM" id="MobiDB-lite"/>
    </source>
</evidence>
<proteinExistence type="predicted"/>
<feature type="compositionally biased region" description="Acidic residues" evidence="2">
    <location>
        <begin position="99"/>
        <end position="121"/>
    </location>
</feature>